<dbReference type="GO" id="GO:0016787">
    <property type="term" value="F:hydrolase activity"/>
    <property type="evidence" value="ECO:0007669"/>
    <property type="project" value="UniProtKB-KW"/>
</dbReference>
<dbReference type="PROSITE" id="PS00122">
    <property type="entry name" value="CARBOXYLESTERASE_B_1"/>
    <property type="match status" value="1"/>
</dbReference>
<dbReference type="AlphaFoldDB" id="A0A2G8RYI7"/>
<dbReference type="InterPro" id="IPR019819">
    <property type="entry name" value="Carboxylesterase_B_CS"/>
</dbReference>
<dbReference type="EC" id="3.1.1.-" evidence="3"/>
<dbReference type="SUPFAM" id="SSF53474">
    <property type="entry name" value="alpha/beta-Hydrolases"/>
    <property type="match status" value="1"/>
</dbReference>
<evidence type="ECO:0000256" key="1">
    <source>
        <dbReference type="ARBA" id="ARBA00005964"/>
    </source>
</evidence>
<evidence type="ECO:0000313" key="6">
    <source>
        <dbReference type="Proteomes" id="UP000230002"/>
    </source>
</evidence>
<keyword evidence="6" id="KW-1185">Reference proteome</keyword>
<comment type="caution">
    <text evidence="5">The sequence shown here is derived from an EMBL/GenBank/DDBJ whole genome shotgun (WGS) entry which is preliminary data.</text>
</comment>
<dbReference type="Proteomes" id="UP000230002">
    <property type="component" value="Unassembled WGS sequence"/>
</dbReference>
<dbReference type="InterPro" id="IPR050309">
    <property type="entry name" value="Type-B_Carboxylest/Lipase"/>
</dbReference>
<dbReference type="InterPro" id="IPR029058">
    <property type="entry name" value="AB_hydrolase_fold"/>
</dbReference>
<feature type="signal peptide" evidence="3">
    <location>
        <begin position="1"/>
        <end position="23"/>
    </location>
</feature>
<evidence type="ECO:0000256" key="2">
    <source>
        <dbReference type="ARBA" id="ARBA00022801"/>
    </source>
</evidence>
<proteinExistence type="inferred from homology"/>
<dbReference type="PROSITE" id="PS00941">
    <property type="entry name" value="CARBOXYLESTERASE_B_2"/>
    <property type="match status" value="1"/>
</dbReference>
<gene>
    <name evidence="5" type="ORF">GSI_12305</name>
</gene>
<keyword evidence="2 3" id="KW-0378">Hydrolase</keyword>
<evidence type="ECO:0000313" key="5">
    <source>
        <dbReference type="EMBL" id="PIL26547.1"/>
    </source>
</evidence>
<organism evidence="5 6">
    <name type="scientific">Ganoderma sinense ZZ0214-1</name>
    <dbReference type="NCBI Taxonomy" id="1077348"/>
    <lineage>
        <taxon>Eukaryota</taxon>
        <taxon>Fungi</taxon>
        <taxon>Dikarya</taxon>
        <taxon>Basidiomycota</taxon>
        <taxon>Agaricomycotina</taxon>
        <taxon>Agaricomycetes</taxon>
        <taxon>Polyporales</taxon>
        <taxon>Polyporaceae</taxon>
        <taxon>Ganoderma</taxon>
    </lineage>
</organism>
<feature type="chain" id="PRO_5013421655" description="Carboxylic ester hydrolase" evidence="3">
    <location>
        <begin position="24"/>
        <end position="568"/>
    </location>
</feature>
<comment type="similarity">
    <text evidence="1 3">Belongs to the type-B carboxylesterase/lipase family.</text>
</comment>
<dbReference type="Gene3D" id="3.40.50.1820">
    <property type="entry name" value="alpha/beta hydrolase"/>
    <property type="match status" value="1"/>
</dbReference>
<evidence type="ECO:0000256" key="3">
    <source>
        <dbReference type="RuleBase" id="RU361235"/>
    </source>
</evidence>
<sequence>MRWLLLPARAALLLSLVPWAAHAAVPTVEVSGTSIIGTTQASADNVTVEFFGGIPFAQPPIGELRFASPVEVDSLGVSTFNATAFGAPCVQPDVDGVSEDCLTLNVYRPSESLLSNETLAPVMLWIYGGGFAGGVTSVYTANNIIAQSVLRETPVLYVSINYRVGPFGFPQGTEAGQLGAVNLGLRDQLAAISWVQKHISAFGGDPTKITLFGQSAGSISIGHLLLNAGLENYGVRGVIMESGSAGTLPLFNASRRDLLWDAFAANVSTCAGVLRGSTFPCLRNASASDLLTSWESAISVFPDPFLFVPVLDGPTGLIPDLPSTQLAAGGIPKIPFIAGTVLDEGTAFVPQQLASITDLFNFVLDAVSPYPQTLTTPVQEDVVALLGLYSGDPDSDLDGSPFGTGNETFGAGAQYKLAAAMFGDMAFQAPRRAWMQAAAAAGVPAYGYLFADQNAAAADPSLGVHHGAEVPYVYEFSYVGAANPDSGLVARAMVDYWVSFVASGTPNDGKGLARTVWPQYESDNQVPIQFDTTNLTSGSSNGTFATIPDDYRAAPVSLLNSKAADFNQ</sequence>
<dbReference type="PANTHER" id="PTHR11559">
    <property type="entry name" value="CARBOXYLESTERASE"/>
    <property type="match status" value="1"/>
</dbReference>
<dbReference type="EMBL" id="AYKW01000045">
    <property type="protein sequence ID" value="PIL26547.1"/>
    <property type="molecule type" value="Genomic_DNA"/>
</dbReference>
<keyword evidence="3" id="KW-0732">Signal</keyword>
<protein>
    <recommendedName>
        <fullName evidence="3">Carboxylic ester hydrolase</fullName>
        <ecNumber evidence="3">3.1.1.-</ecNumber>
    </recommendedName>
</protein>
<accession>A0A2G8RYI7</accession>
<dbReference type="STRING" id="1077348.A0A2G8RYI7"/>
<evidence type="ECO:0000259" key="4">
    <source>
        <dbReference type="Pfam" id="PF00135"/>
    </source>
</evidence>
<dbReference type="InterPro" id="IPR019826">
    <property type="entry name" value="Carboxylesterase_B_AS"/>
</dbReference>
<dbReference type="Pfam" id="PF00135">
    <property type="entry name" value="COesterase"/>
    <property type="match status" value="1"/>
</dbReference>
<name>A0A2G8RYI7_9APHY</name>
<reference evidence="5 6" key="1">
    <citation type="journal article" date="2015" name="Sci. Rep.">
        <title>Chromosome-level genome map provides insights into diverse defense mechanisms in the medicinal fungus Ganoderma sinense.</title>
        <authorList>
            <person name="Zhu Y."/>
            <person name="Xu J."/>
            <person name="Sun C."/>
            <person name="Zhou S."/>
            <person name="Xu H."/>
            <person name="Nelson D.R."/>
            <person name="Qian J."/>
            <person name="Song J."/>
            <person name="Luo H."/>
            <person name="Xiang L."/>
            <person name="Li Y."/>
            <person name="Xu Z."/>
            <person name="Ji A."/>
            <person name="Wang L."/>
            <person name="Lu S."/>
            <person name="Hayward A."/>
            <person name="Sun W."/>
            <person name="Li X."/>
            <person name="Schwartz D.C."/>
            <person name="Wang Y."/>
            <person name="Chen S."/>
        </authorList>
    </citation>
    <scope>NUCLEOTIDE SEQUENCE [LARGE SCALE GENOMIC DNA]</scope>
    <source>
        <strain evidence="5 6">ZZ0214-1</strain>
    </source>
</reference>
<dbReference type="OrthoDB" id="408631at2759"/>
<feature type="domain" description="Carboxylesterase type B" evidence="4">
    <location>
        <begin position="26"/>
        <end position="534"/>
    </location>
</feature>
<dbReference type="InterPro" id="IPR002018">
    <property type="entry name" value="CarbesteraseB"/>
</dbReference>